<dbReference type="Proteomes" id="UP001341840">
    <property type="component" value="Unassembled WGS sequence"/>
</dbReference>
<evidence type="ECO:0000313" key="1">
    <source>
        <dbReference type="EMBL" id="MED6178535.1"/>
    </source>
</evidence>
<organism evidence="1 2">
    <name type="scientific">Stylosanthes scabra</name>
    <dbReference type="NCBI Taxonomy" id="79078"/>
    <lineage>
        <taxon>Eukaryota</taxon>
        <taxon>Viridiplantae</taxon>
        <taxon>Streptophyta</taxon>
        <taxon>Embryophyta</taxon>
        <taxon>Tracheophyta</taxon>
        <taxon>Spermatophyta</taxon>
        <taxon>Magnoliopsida</taxon>
        <taxon>eudicotyledons</taxon>
        <taxon>Gunneridae</taxon>
        <taxon>Pentapetalae</taxon>
        <taxon>rosids</taxon>
        <taxon>fabids</taxon>
        <taxon>Fabales</taxon>
        <taxon>Fabaceae</taxon>
        <taxon>Papilionoideae</taxon>
        <taxon>50 kb inversion clade</taxon>
        <taxon>dalbergioids sensu lato</taxon>
        <taxon>Dalbergieae</taxon>
        <taxon>Pterocarpus clade</taxon>
        <taxon>Stylosanthes</taxon>
    </lineage>
</organism>
<feature type="non-terminal residue" evidence="1">
    <location>
        <position position="97"/>
    </location>
</feature>
<comment type="caution">
    <text evidence="1">The sequence shown here is derived from an EMBL/GenBank/DDBJ whole genome shotgun (WGS) entry which is preliminary data.</text>
</comment>
<protein>
    <submittedName>
        <fullName evidence="1">Uncharacterized protein</fullName>
    </submittedName>
</protein>
<proteinExistence type="predicted"/>
<keyword evidence="2" id="KW-1185">Reference proteome</keyword>
<dbReference type="EMBL" id="JASCZI010156143">
    <property type="protein sequence ID" value="MED6178535.1"/>
    <property type="molecule type" value="Genomic_DNA"/>
</dbReference>
<reference evidence="1 2" key="1">
    <citation type="journal article" date="2023" name="Plants (Basel)">
        <title>Bridging the Gap: Combining Genomics and Transcriptomics Approaches to Understand Stylosanthes scabra, an Orphan Legume from the Brazilian Caatinga.</title>
        <authorList>
            <person name="Ferreira-Neto J.R.C."/>
            <person name="da Silva M.D."/>
            <person name="Binneck E."/>
            <person name="de Melo N.F."/>
            <person name="da Silva R.H."/>
            <person name="de Melo A.L.T.M."/>
            <person name="Pandolfi V."/>
            <person name="Bustamante F.O."/>
            <person name="Brasileiro-Vidal A.C."/>
            <person name="Benko-Iseppon A.M."/>
        </authorList>
    </citation>
    <scope>NUCLEOTIDE SEQUENCE [LARGE SCALE GENOMIC DNA]</scope>
    <source>
        <tissue evidence="1">Leaves</tissue>
    </source>
</reference>
<sequence length="97" mass="11159">MVINVFKAMQYPGEEDAENCMRVDVIDMLIKKIQEEDTMLKSKATYEEMFDVLGETNPKSILQEKKDATLEEKPTMELKPLPTTLKYAFLGNDKNLP</sequence>
<evidence type="ECO:0000313" key="2">
    <source>
        <dbReference type="Proteomes" id="UP001341840"/>
    </source>
</evidence>
<name>A0ABU6W1J2_9FABA</name>
<accession>A0ABU6W1J2</accession>
<gene>
    <name evidence="1" type="ORF">PIB30_108567</name>
</gene>